<evidence type="ECO:0000313" key="2">
    <source>
        <dbReference type="EMBL" id="GEU93660.1"/>
    </source>
</evidence>
<name>A0A6L2P5D4_TANCI</name>
<feature type="region of interest" description="Disordered" evidence="1">
    <location>
        <begin position="172"/>
        <end position="193"/>
    </location>
</feature>
<comment type="caution">
    <text evidence="2">The sequence shown here is derived from an EMBL/GenBank/DDBJ whole genome shotgun (WGS) entry which is preliminary data.</text>
</comment>
<proteinExistence type="predicted"/>
<gene>
    <name evidence="2" type="ORF">Tci_065638</name>
</gene>
<protein>
    <submittedName>
        <fullName evidence="2">Uncharacterized protein</fullName>
    </submittedName>
</protein>
<evidence type="ECO:0000256" key="1">
    <source>
        <dbReference type="SAM" id="MobiDB-lite"/>
    </source>
</evidence>
<dbReference type="AlphaFoldDB" id="A0A6L2P5D4"/>
<accession>A0A6L2P5D4</accession>
<sequence length="193" mass="21200">MAEAGFRAYWFGSERVILDKGDLKDYWMEISGQTPETVTNVDLFYLCSIDQGTANVSYLLARYLFRHAEGRKSGARLSRGYFIRHLATHFGLVNDQGLRGLSVVVTTVAGAPGADEDAPAADEGAQAVPAPTRVSTWMISCMTHLMDASGRTYQAFDSTLVGSSRLFYHRRVRPKTGNANTSIAPHTNDHPDP</sequence>
<organism evidence="2">
    <name type="scientific">Tanacetum cinerariifolium</name>
    <name type="common">Dalmatian daisy</name>
    <name type="synonym">Chrysanthemum cinerariifolium</name>
    <dbReference type="NCBI Taxonomy" id="118510"/>
    <lineage>
        <taxon>Eukaryota</taxon>
        <taxon>Viridiplantae</taxon>
        <taxon>Streptophyta</taxon>
        <taxon>Embryophyta</taxon>
        <taxon>Tracheophyta</taxon>
        <taxon>Spermatophyta</taxon>
        <taxon>Magnoliopsida</taxon>
        <taxon>eudicotyledons</taxon>
        <taxon>Gunneridae</taxon>
        <taxon>Pentapetalae</taxon>
        <taxon>asterids</taxon>
        <taxon>campanulids</taxon>
        <taxon>Asterales</taxon>
        <taxon>Asteraceae</taxon>
        <taxon>Asteroideae</taxon>
        <taxon>Anthemideae</taxon>
        <taxon>Anthemidinae</taxon>
        <taxon>Tanacetum</taxon>
    </lineage>
</organism>
<reference evidence="2" key="1">
    <citation type="journal article" date="2019" name="Sci. Rep.">
        <title>Draft genome of Tanacetum cinerariifolium, the natural source of mosquito coil.</title>
        <authorList>
            <person name="Yamashiro T."/>
            <person name="Shiraishi A."/>
            <person name="Satake H."/>
            <person name="Nakayama K."/>
        </authorList>
    </citation>
    <scope>NUCLEOTIDE SEQUENCE</scope>
</reference>
<dbReference type="EMBL" id="BKCJ010010903">
    <property type="protein sequence ID" value="GEU93660.1"/>
    <property type="molecule type" value="Genomic_DNA"/>
</dbReference>